<reference evidence="1" key="1">
    <citation type="submission" date="2021-01" db="EMBL/GenBank/DDBJ databases">
        <title>Whole genome shotgun sequence of Rugosimonospora africana NBRC 104875.</title>
        <authorList>
            <person name="Komaki H."/>
            <person name="Tamura T."/>
        </authorList>
    </citation>
    <scope>NUCLEOTIDE SEQUENCE</scope>
    <source>
        <strain evidence="1">NBRC 104875</strain>
    </source>
</reference>
<comment type="caution">
    <text evidence="1">The sequence shown here is derived from an EMBL/GenBank/DDBJ whole genome shotgun (WGS) entry which is preliminary data.</text>
</comment>
<dbReference type="Proteomes" id="UP000642748">
    <property type="component" value="Unassembled WGS sequence"/>
</dbReference>
<evidence type="ECO:0000313" key="2">
    <source>
        <dbReference type="Proteomes" id="UP000642748"/>
    </source>
</evidence>
<organism evidence="1 2">
    <name type="scientific">Rugosimonospora africana</name>
    <dbReference type="NCBI Taxonomy" id="556532"/>
    <lineage>
        <taxon>Bacteria</taxon>
        <taxon>Bacillati</taxon>
        <taxon>Actinomycetota</taxon>
        <taxon>Actinomycetes</taxon>
        <taxon>Micromonosporales</taxon>
        <taxon>Micromonosporaceae</taxon>
        <taxon>Rugosimonospora</taxon>
    </lineage>
</organism>
<name>A0A8J3VU80_9ACTN</name>
<dbReference type="AlphaFoldDB" id="A0A8J3VU80"/>
<dbReference type="EMBL" id="BONZ01000075">
    <property type="protein sequence ID" value="GIH18970.1"/>
    <property type="molecule type" value="Genomic_DNA"/>
</dbReference>
<keyword evidence="2" id="KW-1185">Reference proteome</keyword>
<dbReference type="RefSeq" id="WP_203922456.1">
    <property type="nucleotide sequence ID" value="NZ_BONZ01000075.1"/>
</dbReference>
<gene>
    <name evidence="1" type="ORF">Raf01_71420</name>
</gene>
<accession>A0A8J3VU80</accession>
<evidence type="ECO:0000313" key="1">
    <source>
        <dbReference type="EMBL" id="GIH18970.1"/>
    </source>
</evidence>
<proteinExistence type="predicted"/>
<protein>
    <submittedName>
        <fullName evidence="1">Uncharacterized protein</fullName>
    </submittedName>
</protein>
<sequence length="219" mass="22981">MSLSTHDPLGSSTDLDLPDAVVDVLVDLGLACNAAVVAITHAQTAELSAREAAVAVSATRRSLRWCQRTHGNIALSALTYADMLTAEYAVVAANYAVDAANVAADLLAGRQPQVPEAGRLLPSHVLANLDTSVPLIQIPPSRFDQEIAAGHNEQLVAFHSELVSVIRQRLPASATTDYDDIALAAHRQAGSTELVLEFPAALHGYASALTSMLQLVATA</sequence>